<proteinExistence type="predicted"/>
<name>A0A919XV99_9BACL</name>
<dbReference type="GO" id="GO:0005829">
    <property type="term" value="C:cytosol"/>
    <property type="evidence" value="ECO:0007669"/>
    <property type="project" value="TreeGrafter"/>
</dbReference>
<comment type="caution">
    <text evidence="7">The sequence shown here is derived from an EMBL/GenBank/DDBJ whole genome shotgun (WGS) entry which is preliminary data.</text>
</comment>
<dbReference type="RefSeq" id="WP_212939770.1">
    <property type="nucleotide sequence ID" value="NZ_BORR01000007.1"/>
</dbReference>
<organism evidence="7 8">
    <name type="scientific">Paenibacillus antibioticophila</name>
    <dbReference type="NCBI Taxonomy" id="1274374"/>
    <lineage>
        <taxon>Bacteria</taxon>
        <taxon>Bacillati</taxon>
        <taxon>Bacillota</taxon>
        <taxon>Bacilli</taxon>
        <taxon>Bacillales</taxon>
        <taxon>Paenibacillaceae</taxon>
        <taxon>Paenibacillus</taxon>
    </lineage>
</organism>
<dbReference type="PROSITE" id="PS50042">
    <property type="entry name" value="CNMP_BINDING_3"/>
    <property type="match status" value="1"/>
</dbReference>
<keyword evidence="3" id="KW-0010">Activator</keyword>
<dbReference type="PANTHER" id="PTHR24567:SF26">
    <property type="entry name" value="REGULATORY PROTEIN YEIL"/>
    <property type="match status" value="1"/>
</dbReference>
<dbReference type="Proteomes" id="UP000681162">
    <property type="component" value="Unassembled WGS sequence"/>
</dbReference>
<dbReference type="CDD" id="cd00038">
    <property type="entry name" value="CAP_ED"/>
    <property type="match status" value="1"/>
</dbReference>
<dbReference type="InterPro" id="IPR018488">
    <property type="entry name" value="cNMP-bd_CS"/>
</dbReference>
<dbReference type="InterPro" id="IPR018490">
    <property type="entry name" value="cNMP-bd_dom_sf"/>
</dbReference>
<dbReference type="PROSITE" id="PS51063">
    <property type="entry name" value="HTH_CRP_2"/>
    <property type="match status" value="1"/>
</dbReference>
<dbReference type="InterPro" id="IPR012318">
    <property type="entry name" value="HTH_CRP"/>
</dbReference>
<evidence type="ECO:0000259" key="5">
    <source>
        <dbReference type="PROSITE" id="PS50042"/>
    </source>
</evidence>
<evidence type="ECO:0000256" key="1">
    <source>
        <dbReference type="ARBA" id="ARBA00023015"/>
    </source>
</evidence>
<evidence type="ECO:0000313" key="7">
    <source>
        <dbReference type="EMBL" id="GIO37515.1"/>
    </source>
</evidence>
<dbReference type="InterPro" id="IPR000595">
    <property type="entry name" value="cNMP-bd_dom"/>
</dbReference>
<dbReference type="SUPFAM" id="SSF51206">
    <property type="entry name" value="cAMP-binding domain-like"/>
    <property type="match status" value="1"/>
</dbReference>
<dbReference type="Pfam" id="PF13545">
    <property type="entry name" value="HTH_Crp_2"/>
    <property type="match status" value="1"/>
</dbReference>
<sequence>MEEKQKTIKDYLTEFGLLKVVPEEILPYMSLSSYQPGEWVCSQGEAADTLYFLVHGKIKIYTTSSEGKTLVLSFKTPLDLVGDIEYIQRCETLNTVEAVTPVQMLAVQYRWLDRFGDQNAAFLRFMLDIITKKFFMKSSSLSFNLLYPAEVRLASYLLSVVDDGTEETVNSRIKLEILKDAAGMIGVSYRHMNRILSQWTEEGLVERELDGITLRNRAELKELSKYGSYES</sequence>
<dbReference type="Gene3D" id="2.60.120.10">
    <property type="entry name" value="Jelly Rolls"/>
    <property type="match status" value="1"/>
</dbReference>
<keyword evidence="2" id="KW-0238">DNA-binding</keyword>
<dbReference type="PANTHER" id="PTHR24567">
    <property type="entry name" value="CRP FAMILY TRANSCRIPTIONAL REGULATORY PROTEIN"/>
    <property type="match status" value="1"/>
</dbReference>
<evidence type="ECO:0000256" key="2">
    <source>
        <dbReference type="ARBA" id="ARBA00023125"/>
    </source>
</evidence>
<dbReference type="SMART" id="SM00100">
    <property type="entry name" value="cNMP"/>
    <property type="match status" value="1"/>
</dbReference>
<keyword evidence="4" id="KW-0804">Transcription</keyword>
<dbReference type="InterPro" id="IPR050397">
    <property type="entry name" value="Env_Response_Regulators"/>
</dbReference>
<dbReference type="GO" id="GO:0003700">
    <property type="term" value="F:DNA-binding transcription factor activity"/>
    <property type="evidence" value="ECO:0007669"/>
    <property type="project" value="TreeGrafter"/>
</dbReference>
<gene>
    <name evidence="7" type="ORF">J41TS12_23760</name>
</gene>
<dbReference type="AlphaFoldDB" id="A0A919XV99"/>
<evidence type="ECO:0000256" key="4">
    <source>
        <dbReference type="ARBA" id="ARBA00023163"/>
    </source>
</evidence>
<dbReference type="EMBL" id="BORR01000007">
    <property type="protein sequence ID" value="GIO37515.1"/>
    <property type="molecule type" value="Genomic_DNA"/>
</dbReference>
<reference evidence="7 8" key="1">
    <citation type="submission" date="2021-03" db="EMBL/GenBank/DDBJ databases">
        <title>Antimicrobial resistance genes in bacteria isolated from Japanese honey, and their potential for conferring macrolide and lincosamide resistance in the American foulbrood pathogen Paenibacillus larvae.</title>
        <authorList>
            <person name="Okamoto M."/>
            <person name="Kumagai M."/>
            <person name="Kanamori H."/>
            <person name="Takamatsu D."/>
        </authorList>
    </citation>
    <scope>NUCLEOTIDE SEQUENCE [LARGE SCALE GENOMIC DNA]</scope>
    <source>
        <strain evidence="7 8">J41TS12</strain>
    </source>
</reference>
<dbReference type="PROSITE" id="PS00888">
    <property type="entry name" value="CNMP_BINDING_1"/>
    <property type="match status" value="1"/>
</dbReference>
<keyword evidence="1" id="KW-0805">Transcription regulation</keyword>
<dbReference type="InterPro" id="IPR036390">
    <property type="entry name" value="WH_DNA-bd_sf"/>
</dbReference>
<feature type="domain" description="Cyclic nucleotide-binding" evidence="5">
    <location>
        <begin position="24"/>
        <end position="133"/>
    </location>
</feature>
<dbReference type="Pfam" id="PF00027">
    <property type="entry name" value="cNMP_binding"/>
    <property type="match status" value="1"/>
</dbReference>
<dbReference type="SUPFAM" id="SSF46785">
    <property type="entry name" value="Winged helix' DNA-binding domain"/>
    <property type="match status" value="1"/>
</dbReference>
<evidence type="ECO:0000313" key="8">
    <source>
        <dbReference type="Proteomes" id="UP000681162"/>
    </source>
</evidence>
<evidence type="ECO:0000256" key="3">
    <source>
        <dbReference type="ARBA" id="ARBA00023159"/>
    </source>
</evidence>
<feature type="domain" description="HTH crp-type" evidence="6">
    <location>
        <begin position="147"/>
        <end position="218"/>
    </location>
</feature>
<protein>
    <submittedName>
        <fullName evidence="7">Catabolite gene activator protein</fullName>
    </submittedName>
</protein>
<evidence type="ECO:0000259" key="6">
    <source>
        <dbReference type="PROSITE" id="PS51063"/>
    </source>
</evidence>
<accession>A0A919XV99</accession>
<keyword evidence="8" id="KW-1185">Reference proteome</keyword>
<dbReference type="GO" id="GO:0003677">
    <property type="term" value="F:DNA binding"/>
    <property type="evidence" value="ECO:0007669"/>
    <property type="project" value="UniProtKB-KW"/>
</dbReference>
<dbReference type="InterPro" id="IPR014710">
    <property type="entry name" value="RmlC-like_jellyroll"/>
</dbReference>